<dbReference type="PANTHER" id="PTHR35333:SF3">
    <property type="entry name" value="BETA-LACTAMASE-TYPE TRANSPEPTIDASE FOLD CONTAINING PROTEIN"/>
    <property type="match status" value="1"/>
</dbReference>
<dbReference type="GO" id="GO:0008800">
    <property type="term" value="F:beta-lactamase activity"/>
    <property type="evidence" value="ECO:0007669"/>
    <property type="project" value="UniProtKB-EC"/>
</dbReference>
<comment type="catalytic activity">
    <reaction evidence="1">
        <text>a beta-lactam + H2O = a substituted beta-amino acid</text>
        <dbReference type="Rhea" id="RHEA:20401"/>
        <dbReference type="ChEBI" id="CHEBI:15377"/>
        <dbReference type="ChEBI" id="CHEBI:35627"/>
        <dbReference type="ChEBI" id="CHEBI:140347"/>
        <dbReference type="EC" id="3.5.2.6"/>
    </reaction>
</comment>
<dbReference type="EMBL" id="JAAGNZ010000001">
    <property type="protein sequence ID" value="NEU68117.1"/>
    <property type="molecule type" value="Genomic_DNA"/>
</dbReference>
<evidence type="ECO:0000256" key="2">
    <source>
        <dbReference type="ARBA" id="ARBA00009009"/>
    </source>
</evidence>
<sequence length="304" mass="33177">MLKYFLFLLILFVSASLSAQPKTTRLAGRHSLDSLRSQLERTASAAQGKVGVAATLLETGESIALQGDQRFPMQSVYKLPIAMVALHLVDQGKLTLDQPVRVDKVEYVSERQHSPLRDKSPDGTEVSVSELLRYAVSESDGSASDVLMRLVGGPNVIMTYLNSLGIKDMIVANTEKELGADNAVQYRNWAKPTEAVALLRLIQQGRGLSESSRALLLRIMTETETGLHRLKGQLPAGTVVAHKTGTSWTIDGLTAATNDIGLITLPSGRHIALAVFVSDARADQKTREAVIANLSRTIWNYWNK</sequence>
<evidence type="ECO:0000313" key="6">
    <source>
        <dbReference type="EMBL" id="NEU68117.1"/>
    </source>
</evidence>
<gene>
    <name evidence="6" type="primary">bla</name>
    <name evidence="6" type="ORF">GK091_14590</name>
</gene>
<dbReference type="PRINTS" id="PR00118">
    <property type="entry name" value="BLACTAMASEA"/>
</dbReference>
<dbReference type="EC" id="3.5.2.6" evidence="3"/>
<dbReference type="InterPro" id="IPR000871">
    <property type="entry name" value="Beta-lactam_class-A"/>
</dbReference>
<keyword evidence="7" id="KW-1185">Reference proteome</keyword>
<dbReference type="InterPro" id="IPR045155">
    <property type="entry name" value="Beta-lactam_cat"/>
</dbReference>
<dbReference type="GO" id="GO:0046677">
    <property type="term" value="P:response to antibiotic"/>
    <property type="evidence" value="ECO:0007669"/>
    <property type="project" value="InterPro"/>
</dbReference>
<organism evidence="6 7">
    <name type="scientific">Spirosoma agri</name>
    <dbReference type="NCBI Taxonomy" id="1987381"/>
    <lineage>
        <taxon>Bacteria</taxon>
        <taxon>Pseudomonadati</taxon>
        <taxon>Bacteroidota</taxon>
        <taxon>Cytophagia</taxon>
        <taxon>Cytophagales</taxon>
        <taxon>Cytophagaceae</taxon>
        <taxon>Spirosoma</taxon>
    </lineage>
</organism>
<dbReference type="GO" id="GO:0030655">
    <property type="term" value="P:beta-lactam antibiotic catabolic process"/>
    <property type="evidence" value="ECO:0007669"/>
    <property type="project" value="InterPro"/>
</dbReference>
<protein>
    <recommendedName>
        <fullName evidence="3">beta-lactamase</fullName>
        <ecNumber evidence="3">3.5.2.6</ecNumber>
    </recommendedName>
</protein>
<dbReference type="NCBIfam" id="NF033103">
    <property type="entry name" value="bla_class_A"/>
    <property type="match status" value="1"/>
</dbReference>
<dbReference type="PANTHER" id="PTHR35333">
    <property type="entry name" value="BETA-LACTAMASE"/>
    <property type="match status" value="1"/>
</dbReference>
<comment type="similarity">
    <text evidence="2">Belongs to the class-A beta-lactamase family.</text>
</comment>
<accession>A0A6M0IJT3</accession>
<dbReference type="RefSeq" id="WP_164039519.1">
    <property type="nucleotide sequence ID" value="NZ_JAAGNZ010000001.1"/>
</dbReference>
<dbReference type="AlphaFoldDB" id="A0A6M0IJT3"/>
<evidence type="ECO:0000259" key="5">
    <source>
        <dbReference type="Pfam" id="PF13354"/>
    </source>
</evidence>
<reference evidence="6 7" key="1">
    <citation type="submission" date="2020-02" db="EMBL/GenBank/DDBJ databases">
        <title>Draft genome sequence of two Spirosoma agri KCTC 52727 and Spirosoma terrae KCTC 52035.</title>
        <authorList>
            <person name="Rojas J."/>
            <person name="Ambika Manirajan B."/>
            <person name="Ratering S."/>
            <person name="Suarez C."/>
            <person name="Schnell S."/>
        </authorList>
    </citation>
    <scope>NUCLEOTIDE SEQUENCE [LARGE SCALE GENOMIC DNA]</scope>
    <source>
        <strain evidence="6 7">KCTC 52727</strain>
    </source>
</reference>
<feature type="chain" id="PRO_5026753026" description="beta-lactamase" evidence="4">
    <location>
        <begin position="20"/>
        <end position="304"/>
    </location>
</feature>
<evidence type="ECO:0000313" key="7">
    <source>
        <dbReference type="Proteomes" id="UP000477386"/>
    </source>
</evidence>
<feature type="signal peptide" evidence="4">
    <location>
        <begin position="1"/>
        <end position="19"/>
    </location>
</feature>
<comment type="caution">
    <text evidence="6">The sequence shown here is derived from an EMBL/GenBank/DDBJ whole genome shotgun (WGS) entry which is preliminary data.</text>
</comment>
<evidence type="ECO:0000256" key="4">
    <source>
        <dbReference type="SAM" id="SignalP"/>
    </source>
</evidence>
<evidence type="ECO:0000256" key="3">
    <source>
        <dbReference type="ARBA" id="ARBA00012865"/>
    </source>
</evidence>
<dbReference type="Proteomes" id="UP000477386">
    <property type="component" value="Unassembled WGS sequence"/>
</dbReference>
<dbReference type="Pfam" id="PF13354">
    <property type="entry name" value="Beta-lactamase2"/>
    <property type="match status" value="1"/>
</dbReference>
<evidence type="ECO:0000256" key="1">
    <source>
        <dbReference type="ARBA" id="ARBA00001526"/>
    </source>
</evidence>
<name>A0A6M0IJT3_9BACT</name>
<feature type="domain" description="Beta-lactamase class A catalytic" evidence="5">
    <location>
        <begin position="51"/>
        <end position="277"/>
    </location>
</feature>
<dbReference type="Gene3D" id="3.40.710.10">
    <property type="entry name" value="DD-peptidase/beta-lactamase superfamily"/>
    <property type="match status" value="1"/>
</dbReference>
<dbReference type="SUPFAM" id="SSF56601">
    <property type="entry name" value="beta-lactamase/transpeptidase-like"/>
    <property type="match status" value="1"/>
</dbReference>
<keyword evidence="4" id="KW-0732">Signal</keyword>
<dbReference type="InterPro" id="IPR012338">
    <property type="entry name" value="Beta-lactam/transpept-like"/>
</dbReference>
<proteinExistence type="inferred from homology"/>